<protein>
    <submittedName>
        <fullName evidence="1">Uncharacterized protein</fullName>
    </submittedName>
</protein>
<accession>A0A9W7TSJ0</accession>
<evidence type="ECO:0000313" key="2">
    <source>
        <dbReference type="Proteomes" id="UP001059041"/>
    </source>
</evidence>
<comment type="caution">
    <text evidence="1">The sequence shown here is derived from an EMBL/GenBank/DDBJ whole genome shotgun (WGS) entry which is preliminary data.</text>
</comment>
<keyword evidence="2" id="KW-1185">Reference proteome</keyword>
<gene>
    <name evidence="1" type="ORF">IRJ41_011179</name>
</gene>
<dbReference type="EMBL" id="JAFHDT010000012">
    <property type="protein sequence ID" value="KAI7802475.1"/>
    <property type="molecule type" value="Genomic_DNA"/>
</dbReference>
<dbReference type="AlphaFoldDB" id="A0A9W7TSJ0"/>
<organism evidence="1 2">
    <name type="scientific">Triplophysa rosa</name>
    <name type="common">Cave loach</name>
    <dbReference type="NCBI Taxonomy" id="992332"/>
    <lineage>
        <taxon>Eukaryota</taxon>
        <taxon>Metazoa</taxon>
        <taxon>Chordata</taxon>
        <taxon>Craniata</taxon>
        <taxon>Vertebrata</taxon>
        <taxon>Euteleostomi</taxon>
        <taxon>Actinopterygii</taxon>
        <taxon>Neopterygii</taxon>
        <taxon>Teleostei</taxon>
        <taxon>Ostariophysi</taxon>
        <taxon>Cypriniformes</taxon>
        <taxon>Nemacheilidae</taxon>
        <taxon>Triplophysa</taxon>
    </lineage>
</organism>
<dbReference type="Proteomes" id="UP001059041">
    <property type="component" value="Linkage Group LG12"/>
</dbReference>
<sequence>MQPGLRLPWHTVQSTQAFHHIVFPPSHSSSLVVLLWDERSQPRVIHCRDVRVVVQPLGKNGGNITGLECRPTFLELHGNRLDRGFESCPPHVIKAFIVGWLRRAHCSRYTVLFVYPLLLPIWCTDG</sequence>
<evidence type="ECO:0000313" key="1">
    <source>
        <dbReference type="EMBL" id="KAI7802475.1"/>
    </source>
</evidence>
<reference evidence="1" key="1">
    <citation type="submission" date="2021-02" db="EMBL/GenBank/DDBJ databases">
        <title>Comparative genomics reveals that relaxation of natural selection precedes convergent phenotypic evolution of cavefish.</title>
        <authorList>
            <person name="Peng Z."/>
        </authorList>
    </citation>
    <scope>NUCLEOTIDE SEQUENCE</scope>
    <source>
        <tissue evidence="1">Muscle</tissue>
    </source>
</reference>
<name>A0A9W7TSJ0_TRIRA</name>
<proteinExistence type="predicted"/>